<proteinExistence type="inferred from homology"/>
<organism evidence="7 8">
    <name type="scientific">Hallella bergensis DSM 17361</name>
    <dbReference type="NCBI Taxonomy" id="585502"/>
    <lineage>
        <taxon>Bacteria</taxon>
        <taxon>Pseudomonadati</taxon>
        <taxon>Bacteroidota</taxon>
        <taxon>Bacteroidia</taxon>
        <taxon>Bacteroidales</taxon>
        <taxon>Prevotellaceae</taxon>
        <taxon>Hallella</taxon>
    </lineage>
</organism>
<evidence type="ECO:0000313" key="7">
    <source>
        <dbReference type="EMBL" id="EFA42828.1"/>
    </source>
</evidence>
<dbReference type="EMBL" id="ACKS01000109">
    <property type="protein sequence ID" value="EFA42828.1"/>
    <property type="molecule type" value="Genomic_DNA"/>
</dbReference>
<dbReference type="PIRSF" id="PIRSF005426">
    <property type="entry name" value="Frp"/>
    <property type="match status" value="1"/>
</dbReference>
<dbReference type="eggNOG" id="COG0778">
    <property type="taxonomic scope" value="Bacteria"/>
</dbReference>
<gene>
    <name evidence="7" type="ORF">HMPREF0645_2716</name>
</gene>
<dbReference type="Gene3D" id="3.40.109.10">
    <property type="entry name" value="NADH Oxidase"/>
    <property type="match status" value="1"/>
</dbReference>
<accession>D1Q0I1</accession>
<dbReference type="PANTHER" id="PTHR43425">
    <property type="entry name" value="OXYGEN-INSENSITIVE NADPH NITROREDUCTASE"/>
    <property type="match status" value="1"/>
</dbReference>
<dbReference type="InterPro" id="IPR029479">
    <property type="entry name" value="Nitroreductase"/>
</dbReference>
<keyword evidence="5" id="KW-0521">NADP</keyword>
<keyword evidence="4 5" id="KW-0560">Oxidoreductase</keyword>
<dbReference type="Pfam" id="PF00881">
    <property type="entry name" value="Nitroreductase"/>
    <property type="match status" value="1"/>
</dbReference>
<keyword evidence="3 5" id="KW-0288">FMN</keyword>
<keyword evidence="8" id="KW-1185">Reference proteome</keyword>
<dbReference type="InterPro" id="IPR000415">
    <property type="entry name" value="Nitroreductase-like"/>
</dbReference>
<dbReference type="GO" id="GO:0016491">
    <property type="term" value="F:oxidoreductase activity"/>
    <property type="evidence" value="ECO:0007669"/>
    <property type="project" value="UniProtKB-UniRule"/>
</dbReference>
<evidence type="ECO:0000256" key="3">
    <source>
        <dbReference type="ARBA" id="ARBA00022643"/>
    </source>
</evidence>
<comment type="similarity">
    <text evidence="1 5">Belongs to the flavin oxidoreductase frp family.</text>
</comment>
<evidence type="ECO:0000256" key="1">
    <source>
        <dbReference type="ARBA" id="ARBA00008366"/>
    </source>
</evidence>
<dbReference type="HOGENOM" id="CLU_070764_0_1_10"/>
<reference evidence="7 8" key="1">
    <citation type="submission" date="2009-10" db="EMBL/GenBank/DDBJ databases">
        <authorList>
            <person name="Qin X."/>
            <person name="Bachman B."/>
            <person name="Battles P."/>
            <person name="Bell A."/>
            <person name="Bess C."/>
            <person name="Bickham C."/>
            <person name="Chaboub L."/>
            <person name="Chen D."/>
            <person name="Coyle M."/>
            <person name="Deiros D.R."/>
            <person name="Dinh H."/>
            <person name="Forbes L."/>
            <person name="Fowler G."/>
            <person name="Francisco L."/>
            <person name="Fu Q."/>
            <person name="Gubbala S."/>
            <person name="Hale W."/>
            <person name="Han Y."/>
            <person name="Hemphill L."/>
            <person name="Highlander S.K."/>
            <person name="Hirani K."/>
            <person name="Hogues M."/>
            <person name="Jackson L."/>
            <person name="Jakkamsetti A."/>
            <person name="Javaid M."/>
            <person name="Jiang H."/>
            <person name="Korchina V."/>
            <person name="Kovar C."/>
            <person name="Lara F."/>
            <person name="Lee S."/>
            <person name="Mata R."/>
            <person name="Mathew T."/>
            <person name="Moen C."/>
            <person name="Morales K."/>
            <person name="Munidasa M."/>
            <person name="Nazareth L."/>
            <person name="Ngo R."/>
            <person name="Nguyen L."/>
            <person name="Okwuonu G."/>
            <person name="Ongeri F."/>
            <person name="Patil S."/>
            <person name="Petrosino J."/>
            <person name="Pham C."/>
            <person name="Pham P."/>
            <person name="Pu L.-L."/>
            <person name="Puazo M."/>
            <person name="Raj R."/>
            <person name="Reid J."/>
            <person name="Rouhana J."/>
            <person name="Saada N."/>
            <person name="Shang Y."/>
            <person name="Simmons D."/>
            <person name="Thornton R."/>
            <person name="Warren J."/>
            <person name="Weissenberger G."/>
            <person name="Zhang J."/>
            <person name="Zhang L."/>
            <person name="Zhou C."/>
            <person name="Zhu D."/>
            <person name="Muzny D."/>
            <person name="Worley K."/>
            <person name="Gibbs R."/>
        </authorList>
    </citation>
    <scope>NUCLEOTIDE SEQUENCE [LARGE SCALE GENOMIC DNA]</scope>
    <source>
        <strain evidence="7 8">DSM 17361</strain>
    </source>
</reference>
<keyword evidence="2 5" id="KW-0285">Flavoprotein</keyword>
<evidence type="ECO:0000256" key="5">
    <source>
        <dbReference type="PIRNR" id="PIRNR005426"/>
    </source>
</evidence>
<dbReference type="SUPFAM" id="SSF55469">
    <property type="entry name" value="FMN-dependent nitroreductase-like"/>
    <property type="match status" value="1"/>
</dbReference>
<sequence>MAKFTNLKIFDNFAIIKFSKMKNLTQRRTIRKYADRKVSTDLLHQLLEQAERTPTMGNLQLYSVIITKDDQKKAQLSPAHFNQPMVKEAPVVLTFCADFRRTTLWAKARSARPGYDNFLSFINAATDALLYCQTFCNLAEEQGLGTCFLGTTVYMPQMIIDTLKLPKLVFPVATITLGWPAESPAMTDRLPLESIIHEEAYEDYTPERIDEFYVTKEQLSENRHFVEINNKKTLAQIFTDIRYTKKDNEAMSEGMLKALRTQGFLPSSD</sequence>
<dbReference type="InterPro" id="IPR016446">
    <property type="entry name" value="Flavin_OxRdtase_Frp"/>
</dbReference>
<feature type="domain" description="Nitroreductase" evidence="6">
    <location>
        <begin position="25"/>
        <end position="179"/>
    </location>
</feature>
<comment type="caution">
    <text evidence="7">The sequence shown here is derived from an EMBL/GenBank/DDBJ whole genome shotgun (WGS) entry which is preliminary data.</text>
</comment>
<evidence type="ECO:0000259" key="6">
    <source>
        <dbReference type="Pfam" id="PF00881"/>
    </source>
</evidence>
<name>D1Q0I1_9BACT</name>
<protein>
    <submittedName>
        <fullName evidence="7">Nitroreductase family protein</fullName>
    </submittedName>
</protein>
<evidence type="ECO:0000313" key="8">
    <source>
        <dbReference type="Proteomes" id="UP000003160"/>
    </source>
</evidence>
<dbReference type="PANTHER" id="PTHR43425:SF2">
    <property type="entry name" value="OXYGEN-INSENSITIVE NADPH NITROREDUCTASE"/>
    <property type="match status" value="1"/>
</dbReference>
<evidence type="ECO:0000256" key="2">
    <source>
        <dbReference type="ARBA" id="ARBA00022630"/>
    </source>
</evidence>
<evidence type="ECO:0000256" key="4">
    <source>
        <dbReference type="ARBA" id="ARBA00023002"/>
    </source>
</evidence>
<dbReference type="Proteomes" id="UP000003160">
    <property type="component" value="Unassembled WGS sequence"/>
</dbReference>
<dbReference type="AlphaFoldDB" id="D1Q0I1"/>